<evidence type="ECO:0000256" key="2">
    <source>
        <dbReference type="ARBA" id="ARBA00022723"/>
    </source>
</evidence>
<sequence length="296" mass="34565">MHSLLFGIGVEPDDGTDEKNGSNSPKLQCSSCEYKTKRRDLLLSHSMLHEKETSLVTYKGQQQATQRAFTMLQRGEQYFYKCIRCFYLTAAWPEIKRHIRRKHTVESAYSCDWCSDFASSNLAHLKWHVERHHWRNLPYRCENCKFAAWRLREFQMHKLKHYSVPDTLTCALCGAKSTNRKAFVKHLRGHSATFCHDCNRWFDSIALHVKKANFIRLADNKNVENSEFITRYELPSSLYQYKISSEMSDISARRRRSPQGMPAPEPSPDMPVPPGVPARRRRSFQDMPGGRIHRLP</sequence>
<name>A0A170XGU2_TRIIF</name>
<dbReference type="SMART" id="SM00355">
    <property type="entry name" value="ZnF_C2H2"/>
    <property type="match status" value="5"/>
</dbReference>
<keyword evidence="6" id="KW-0238">DNA-binding</keyword>
<evidence type="ECO:0000256" key="5">
    <source>
        <dbReference type="ARBA" id="ARBA00022833"/>
    </source>
</evidence>
<feature type="domain" description="C2H2-type" evidence="9">
    <location>
        <begin position="80"/>
        <end position="103"/>
    </location>
</feature>
<evidence type="ECO:0000256" key="4">
    <source>
        <dbReference type="ARBA" id="ARBA00022771"/>
    </source>
</evidence>
<keyword evidence="5" id="KW-0862">Zinc</keyword>
<evidence type="ECO:0000259" key="9">
    <source>
        <dbReference type="SMART" id="SM00355"/>
    </source>
</evidence>
<evidence type="ECO:0000313" key="10">
    <source>
        <dbReference type="EMBL" id="JAR98851.1"/>
    </source>
</evidence>
<evidence type="ECO:0000256" key="3">
    <source>
        <dbReference type="ARBA" id="ARBA00022737"/>
    </source>
</evidence>
<evidence type="ECO:0000256" key="6">
    <source>
        <dbReference type="ARBA" id="ARBA00023125"/>
    </source>
</evidence>
<comment type="subcellular location">
    <subcellularLocation>
        <location evidence="1">Nucleus</location>
    </subcellularLocation>
</comment>
<dbReference type="GO" id="GO:0003677">
    <property type="term" value="F:DNA binding"/>
    <property type="evidence" value="ECO:0007669"/>
    <property type="project" value="UniProtKB-KW"/>
</dbReference>
<dbReference type="PANTHER" id="PTHR24392">
    <property type="entry name" value="ZINC FINGER PROTEIN"/>
    <property type="match status" value="1"/>
</dbReference>
<evidence type="ECO:0000256" key="1">
    <source>
        <dbReference type="ARBA" id="ARBA00004123"/>
    </source>
</evidence>
<feature type="region of interest" description="Disordered" evidence="8">
    <location>
        <begin position="249"/>
        <end position="296"/>
    </location>
</feature>
<feature type="compositionally biased region" description="Pro residues" evidence="8">
    <location>
        <begin position="261"/>
        <end position="276"/>
    </location>
</feature>
<feature type="non-terminal residue" evidence="10">
    <location>
        <position position="296"/>
    </location>
</feature>
<feature type="domain" description="C2H2-type" evidence="9">
    <location>
        <begin position="109"/>
        <end position="132"/>
    </location>
</feature>
<evidence type="ECO:0000256" key="7">
    <source>
        <dbReference type="ARBA" id="ARBA00023242"/>
    </source>
</evidence>
<keyword evidence="2" id="KW-0479">Metal-binding</keyword>
<keyword evidence="4" id="KW-0863">Zinc-finger</keyword>
<evidence type="ECO:0000256" key="8">
    <source>
        <dbReference type="SAM" id="MobiDB-lite"/>
    </source>
</evidence>
<dbReference type="GO" id="GO:0005634">
    <property type="term" value="C:nucleus"/>
    <property type="evidence" value="ECO:0007669"/>
    <property type="project" value="UniProtKB-SubCell"/>
</dbReference>
<protein>
    <submittedName>
        <fullName evidence="10">Zinc finger protein</fullName>
    </submittedName>
</protein>
<accession>A0A170XGU2</accession>
<reference evidence="10" key="1">
    <citation type="submission" date="2016-04" db="EMBL/GenBank/DDBJ databases">
        <authorList>
            <person name="Calderon-Fernandez G.M.Sr."/>
        </authorList>
    </citation>
    <scope>NUCLEOTIDE SEQUENCE</scope>
    <source>
        <strain evidence="10">Int1</strain>
        <tissue evidence="10">Integument</tissue>
    </source>
</reference>
<organism evidence="10">
    <name type="scientific">Triatoma infestans</name>
    <name type="common">Assassin bug</name>
    <dbReference type="NCBI Taxonomy" id="30076"/>
    <lineage>
        <taxon>Eukaryota</taxon>
        <taxon>Metazoa</taxon>
        <taxon>Ecdysozoa</taxon>
        <taxon>Arthropoda</taxon>
        <taxon>Hexapoda</taxon>
        <taxon>Insecta</taxon>
        <taxon>Pterygota</taxon>
        <taxon>Neoptera</taxon>
        <taxon>Paraneoptera</taxon>
        <taxon>Hemiptera</taxon>
        <taxon>Heteroptera</taxon>
        <taxon>Panheteroptera</taxon>
        <taxon>Cimicomorpha</taxon>
        <taxon>Reduviidae</taxon>
        <taxon>Triatominae</taxon>
        <taxon>Triatoma</taxon>
    </lineage>
</organism>
<dbReference type="Gene3D" id="3.30.160.60">
    <property type="entry name" value="Classic Zinc Finger"/>
    <property type="match status" value="2"/>
</dbReference>
<reference evidence="10" key="2">
    <citation type="journal article" date="2017" name="J. Med. Entomol.">
        <title>Transcriptome Analysis of the Triatoma infestans (Hemiptera: Reduviidae) Integument.</title>
        <authorList>
            <person name="Calderon-Fernandez G.M."/>
            <person name="Moriconi D.E."/>
            <person name="Dulbecco A.B."/>
            <person name="Juarez M.P."/>
        </authorList>
    </citation>
    <scope>NUCLEOTIDE SEQUENCE</scope>
    <source>
        <strain evidence="10">Int1</strain>
        <tissue evidence="10">Integument</tissue>
    </source>
</reference>
<feature type="domain" description="C2H2-type" evidence="9">
    <location>
        <begin position="139"/>
        <end position="161"/>
    </location>
</feature>
<feature type="domain" description="C2H2-type" evidence="9">
    <location>
        <begin position="27"/>
        <end position="49"/>
    </location>
</feature>
<dbReference type="InterPro" id="IPR013087">
    <property type="entry name" value="Znf_C2H2_type"/>
</dbReference>
<keyword evidence="3" id="KW-0677">Repeat</keyword>
<dbReference type="EMBL" id="GEMB01004426">
    <property type="protein sequence ID" value="JAR98851.1"/>
    <property type="molecule type" value="Transcribed_RNA"/>
</dbReference>
<keyword evidence="7" id="KW-0539">Nucleus</keyword>
<feature type="domain" description="C2H2-type" evidence="9">
    <location>
        <begin position="168"/>
        <end position="190"/>
    </location>
</feature>
<proteinExistence type="predicted"/>
<dbReference type="GO" id="GO:0008270">
    <property type="term" value="F:zinc ion binding"/>
    <property type="evidence" value="ECO:0007669"/>
    <property type="project" value="UniProtKB-KW"/>
</dbReference>
<dbReference type="AlphaFoldDB" id="A0A170XGU2"/>